<evidence type="ECO:0000259" key="6">
    <source>
        <dbReference type="PROSITE" id="PS50103"/>
    </source>
</evidence>
<dbReference type="SUPFAM" id="SSF90229">
    <property type="entry name" value="CCCH zinc finger"/>
    <property type="match status" value="1"/>
</dbReference>
<dbReference type="AlphaFoldDB" id="F0W5V7"/>
<dbReference type="InterPro" id="IPR039169">
    <property type="entry name" value="Abitram"/>
</dbReference>
<name>F0W5V7_9STRA</name>
<reference evidence="7" key="2">
    <citation type="submission" date="2011-02" db="EMBL/GenBank/DDBJ databases">
        <authorList>
            <person name="MacLean D."/>
        </authorList>
    </citation>
    <scope>NUCLEOTIDE SEQUENCE</scope>
</reference>
<keyword evidence="1 4" id="KW-0479">Metal-binding</keyword>
<dbReference type="GO" id="GO:0008270">
    <property type="term" value="F:zinc ion binding"/>
    <property type="evidence" value="ECO:0007669"/>
    <property type="project" value="UniProtKB-KW"/>
</dbReference>
<accession>F0W5V7</accession>
<dbReference type="Gene3D" id="2.40.50.100">
    <property type="match status" value="1"/>
</dbReference>
<dbReference type="PROSITE" id="PS50103">
    <property type="entry name" value="ZF_C3H1"/>
    <property type="match status" value="1"/>
</dbReference>
<dbReference type="GO" id="GO:0005634">
    <property type="term" value="C:nucleus"/>
    <property type="evidence" value="ECO:0007669"/>
    <property type="project" value="TreeGrafter"/>
</dbReference>
<dbReference type="InterPro" id="IPR036855">
    <property type="entry name" value="Znf_CCCH_sf"/>
</dbReference>
<dbReference type="SUPFAM" id="SSF51230">
    <property type="entry name" value="Single hybrid motif"/>
    <property type="match status" value="1"/>
</dbReference>
<keyword evidence="3 4" id="KW-0862">Zinc</keyword>
<evidence type="ECO:0000256" key="5">
    <source>
        <dbReference type="SAM" id="MobiDB-lite"/>
    </source>
</evidence>
<evidence type="ECO:0000256" key="2">
    <source>
        <dbReference type="ARBA" id="ARBA00022771"/>
    </source>
</evidence>
<dbReference type="InterPro" id="IPR000571">
    <property type="entry name" value="Znf_CCCH"/>
</dbReference>
<keyword evidence="2 4" id="KW-0863">Zinc-finger</keyword>
<protein>
    <submittedName>
        <fullName evidence="7">Uncharacterized protein AlNc14C22G2272</fullName>
    </submittedName>
</protein>
<dbReference type="EMBL" id="FR824067">
    <property type="protein sequence ID" value="CCA16498.1"/>
    <property type="molecule type" value="Genomic_DNA"/>
</dbReference>
<dbReference type="PANTHER" id="PTHR13651">
    <property type="entry name" value="PROTEIN ABITRAM"/>
    <property type="match status" value="1"/>
</dbReference>
<dbReference type="HOGENOM" id="CLU_063573_0_0_1"/>
<organism evidence="7">
    <name type="scientific">Albugo laibachii Nc14</name>
    <dbReference type="NCBI Taxonomy" id="890382"/>
    <lineage>
        <taxon>Eukaryota</taxon>
        <taxon>Sar</taxon>
        <taxon>Stramenopiles</taxon>
        <taxon>Oomycota</taxon>
        <taxon>Peronosporomycetes</taxon>
        <taxon>Albuginales</taxon>
        <taxon>Albuginaceae</taxon>
        <taxon>Albugo</taxon>
    </lineage>
</organism>
<dbReference type="InterPro" id="IPR011053">
    <property type="entry name" value="Single_hybrid_motif"/>
</dbReference>
<evidence type="ECO:0000256" key="1">
    <source>
        <dbReference type="ARBA" id="ARBA00022723"/>
    </source>
</evidence>
<proteinExistence type="predicted"/>
<feature type="zinc finger region" description="C3H1-type" evidence="4">
    <location>
        <begin position="26"/>
        <end position="53"/>
    </location>
</feature>
<feature type="domain" description="C3H1-type" evidence="6">
    <location>
        <begin position="26"/>
        <end position="53"/>
    </location>
</feature>
<gene>
    <name evidence="7" type="primary">AlNc14C22G2272</name>
    <name evidence="7" type="ORF">ALNC14_026410</name>
</gene>
<dbReference type="Gene3D" id="4.10.1000.10">
    <property type="entry name" value="Zinc finger, CCCH-type"/>
    <property type="match status" value="1"/>
</dbReference>
<evidence type="ECO:0000256" key="3">
    <source>
        <dbReference type="ARBA" id="ARBA00022833"/>
    </source>
</evidence>
<reference evidence="7" key="1">
    <citation type="journal article" date="2011" name="PLoS Biol.">
        <title>Gene gain and loss during evolution of obligate parasitism in the white rust pathogen of Arabidopsis thaliana.</title>
        <authorList>
            <person name="Kemen E."/>
            <person name="Gardiner A."/>
            <person name="Schultz-Larsen T."/>
            <person name="Kemen A.C."/>
            <person name="Balmuth A.L."/>
            <person name="Robert-Seilaniantz A."/>
            <person name="Bailey K."/>
            <person name="Holub E."/>
            <person name="Studholme D.J."/>
            <person name="Maclean D."/>
            <person name="Jones J.D."/>
        </authorList>
    </citation>
    <scope>NUCLEOTIDE SEQUENCE</scope>
</reference>
<evidence type="ECO:0000256" key="4">
    <source>
        <dbReference type="PROSITE-ProRule" id="PRU00723"/>
    </source>
</evidence>
<dbReference type="PANTHER" id="PTHR13651:SF0">
    <property type="entry name" value="PROTEIN ABITRAM"/>
    <property type="match status" value="1"/>
</dbReference>
<sequence length="282" mass="31757">MYAMIGGNSMEEVPCKKRRIKRSSVQYKTALCKLYDRPEGCPYPDCRYAHGSEELQGEAITAVVAQRQLIRDQVTQRQKEIYISPSVKAQNTRPATIVERYYTELFALNVMGNESEDISIQMHSNRLCVTTLAPSHPVFQESIISVEFGEKLKENKVNGKKKKGGLFLIPTTILCRIRCQSGRLYEIPSCIRGALLEINERVIEQPELLKHPAEGYLVIVQPKVAEIYGIQQTLVPKSDYELLRCNLTSQNGSKMASSEEIGDREQTQSVANESNTSNPLEA</sequence>
<feature type="compositionally biased region" description="Polar residues" evidence="5">
    <location>
        <begin position="267"/>
        <end position="282"/>
    </location>
</feature>
<feature type="region of interest" description="Disordered" evidence="5">
    <location>
        <begin position="252"/>
        <end position="282"/>
    </location>
</feature>
<evidence type="ECO:0000313" key="7">
    <source>
        <dbReference type="EMBL" id="CCA16498.1"/>
    </source>
</evidence>